<gene>
    <name evidence="3" type="primary">20349620</name>
    <name evidence="2" type="ORF">GGTG_09162</name>
</gene>
<proteinExistence type="predicted"/>
<dbReference type="AlphaFoldDB" id="J3P6M0"/>
<dbReference type="OrthoDB" id="4838874at2759"/>
<feature type="region of interest" description="Disordered" evidence="1">
    <location>
        <begin position="924"/>
        <end position="975"/>
    </location>
</feature>
<feature type="region of interest" description="Disordered" evidence="1">
    <location>
        <begin position="206"/>
        <end position="229"/>
    </location>
</feature>
<evidence type="ECO:0000313" key="3">
    <source>
        <dbReference type="EnsemblFungi" id="EJT72296"/>
    </source>
</evidence>
<reference evidence="2" key="3">
    <citation type="submission" date="2010-09" db="EMBL/GenBank/DDBJ databases">
        <title>Annotation of Gaeumannomyces graminis var. tritici R3-111a-1.</title>
        <authorList>
            <consortium name="The Broad Institute Genome Sequencing Platform"/>
            <person name="Ma L.-J."/>
            <person name="Dead R."/>
            <person name="Young S.K."/>
            <person name="Zeng Q."/>
            <person name="Gargeya S."/>
            <person name="Fitzgerald M."/>
            <person name="Haas B."/>
            <person name="Abouelleil A."/>
            <person name="Alvarado L."/>
            <person name="Arachchi H.M."/>
            <person name="Berlin A."/>
            <person name="Brown A."/>
            <person name="Chapman S.B."/>
            <person name="Chen Z."/>
            <person name="Dunbar C."/>
            <person name="Freedman E."/>
            <person name="Gearin G."/>
            <person name="Gellesch M."/>
            <person name="Goldberg J."/>
            <person name="Griggs A."/>
            <person name="Gujja S."/>
            <person name="Heiman D."/>
            <person name="Howarth C."/>
            <person name="Larson L."/>
            <person name="Lui A."/>
            <person name="MacDonald P.J.P."/>
            <person name="Mehta T."/>
            <person name="Montmayeur A."/>
            <person name="Murphy C."/>
            <person name="Neiman D."/>
            <person name="Pearson M."/>
            <person name="Priest M."/>
            <person name="Roberts A."/>
            <person name="Saif S."/>
            <person name="Shea T."/>
            <person name="Shenoy N."/>
            <person name="Sisk P."/>
            <person name="Stolte C."/>
            <person name="Sykes S."/>
            <person name="Yandava C."/>
            <person name="Wortman J."/>
            <person name="Nusbaum C."/>
            <person name="Birren B."/>
        </authorList>
    </citation>
    <scope>NUCLEOTIDE SEQUENCE</scope>
    <source>
        <strain evidence="2">R3-111a-1</strain>
    </source>
</reference>
<protein>
    <recommendedName>
        <fullName evidence="5">Heterokaryon incompatibility domain-containing protein</fullName>
    </recommendedName>
</protein>
<evidence type="ECO:0000313" key="4">
    <source>
        <dbReference type="Proteomes" id="UP000006039"/>
    </source>
</evidence>
<reference evidence="2" key="2">
    <citation type="submission" date="2010-07" db="EMBL/GenBank/DDBJ databases">
        <authorList>
            <consortium name="The Broad Institute Genome Sequencing Platform"/>
            <consortium name="Broad Institute Genome Sequencing Center for Infectious Disease"/>
            <person name="Ma L.-J."/>
            <person name="Dead R."/>
            <person name="Young S."/>
            <person name="Zeng Q."/>
            <person name="Koehrsen M."/>
            <person name="Alvarado L."/>
            <person name="Berlin A."/>
            <person name="Chapman S.B."/>
            <person name="Chen Z."/>
            <person name="Freedman E."/>
            <person name="Gellesch M."/>
            <person name="Goldberg J."/>
            <person name="Griggs A."/>
            <person name="Gujja S."/>
            <person name="Heilman E.R."/>
            <person name="Heiman D."/>
            <person name="Hepburn T."/>
            <person name="Howarth C."/>
            <person name="Jen D."/>
            <person name="Larson L."/>
            <person name="Mehta T."/>
            <person name="Neiman D."/>
            <person name="Pearson M."/>
            <person name="Roberts A."/>
            <person name="Saif S."/>
            <person name="Shea T."/>
            <person name="Shenoy N."/>
            <person name="Sisk P."/>
            <person name="Stolte C."/>
            <person name="Sykes S."/>
            <person name="Walk T."/>
            <person name="White J."/>
            <person name="Yandava C."/>
            <person name="Haas B."/>
            <person name="Nusbaum C."/>
            <person name="Birren B."/>
        </authorList>
    </citation>
    <scope>NUCLEOTIDE SEQUENCE</scope>
    <source>
        <strain evidence="2">R3-111a-1</strain>
    </source>
</reference>
<reference evidence="4" key="1">
    <citation type="submission" date="2010-07" db="EMBL/GenBank/DDBJ databases">
        <title>The genome sequence of Gaeumannomyces graminis var. tritici strain R3-111a-1.</title>
        <authorList>
            <consortium name="The Broad Institute Genome Sequencing Platform"/>
            <person name="Ma L.-J."/>
            <person name="Dead R."/>
            <person name="Young S."/>
            <person name="Zeng Q."/>
            <person name="Koehrsen M."/>
            <person name="Alvarado L."/>
            <person name="Berlin A."/>
            <person name="Chapman S.B."/>
            <person name="Chen Z."/>
            <person name="Freedman E."/>
            <person name="Gellesch M."/>
            <person name="Goldberg J."/>
            <person name="Griggs A."/>
            <person name="Gujja S."/>
            <person name="Heilman E.R."/>
            <person name="Heiman D."/>
            <person name="Hepburn T."/>
            <person name="Howarth C."/>
            <person name="Jen D."/>
            <person name="Larson L."/>
            <person name="Mehta T."/>
            <person name="Neiman D."/>
            <person name="Pearson M."/>
            <person name="Roberts A."/>
            <person name="Saif S."/>
            <person name="Shea T."/>
            <person name="Shenoy N."/>
            <person name="Sisk P."/>
            <person name="Stolte C."/>
            <person name="Sykes S."/>
            <person name="Walk T."/>
            <person name="White J."/>
            <person name="Yandava C."/>
            <person name="Haas B."/>
            <person name="Nusbaum C."/>
            <person name="Birren B."/>
        </authorList>
    </citation>
    <scope>NUCLEOTIDE SEQUENCE [LARGE SCALE GENOMIC DNA]</scope>
    <source>
        <strain evidence="4">R3-111a-1</strain>
    </source>
</reference>
<evidence type="ECO:0000313" key="2">
    <source>
        <dbReference type="EMBL" id="EJT72296.1"/>
    </source>
</evidence>
<dbReference type="HOGENOM" id="CLU_012571_0_0_1"/>
<dbReference type="GeneID" id="20349620"/>
<name>J3P6M0_GAET3</name>
<reference evidence="3" key="4">
    <citation type="journal article" date="2015" name="G3 (Bethesda)">
        <title>Genome sequences of three phytopathogenic species of the Magnaporthaceae family of fungi.</title>
        <authorList>
            <person name="Okagaki L.H."/>
            <person name="Nunes C.C."/>
            <person name="Sailsbery J."/>
            <person name="Clay B."/>
            <person name="Brown D."/>
            <person name="John T."/>
            <person name="Oh Y."/>
            <person name="Young N."/>
            <person name="Fitzgerald M."/>
            <person name="Haas B.J."/>
            <person name="Zeng Q."/>
            <person name="Young S."/>
            <person name="Adiconis X."/>
            <person name="Fan L."/>
            <person name="Levin J.Z."/>
            <person name="Mitchell T.K."/>
            <person name="Okubara P.A."/>
            <person name="Farman M.L."/>
            <person name="Kohn L.M."/>
            <person name="Birren B."/>
            <person name="Ma L.-J."/>
            <person name="Dean R.A."/>
        </authorList>
    </citation>
    <scope>NUCLEOTIDE SEQUENCE</scope>
    <source>
        <strain evidence="3">R3-111a-1</strain>
    </source>
</reference>
<feature type="region of interest" description="Disordered" evidence="1">
    <location>
        <begin position="53"/>
        <end position="81"/>
    </location>
</feature>
<keyword evidence="4" id="KW-1185">Reference proteome</keyword>
<dbReference type="RefSeq" id="XP_009225270.1">
    <property type="nucleotide sequence ID" value="XM_009227006.1"/>
</dbReference>
<dbReference type="eggNOG" id="ENOG502SM2V">
    <property type="taxonomic scope" value="Eukaryota"/>
</dbReference>
<dbReference type="EnsemblFungi" id="EJT72296">
    <property type="protein sequence ID" value="EJT72296"/>
    <property type="gene ID" value="GGTG_09162"/>
</dbReference>
<feature type="compositionally biased region" description="Basic and acidic residues" evidence="1">
    <location>
        <begin position="942"/>
        <end position="958"/>
    </location>
</feature>
<reference evidence="3" key="5">
    <citation type="submission" date="2018-04" db="UniProtKB">
        <authorList>
            <consortium name="EnsemblFungi"/>
        </authorList>
    </citation>
    <scope>IDENTIFICATION</scope>
    <source>
        <strain evidence="3">R3-111a-1</strain>
    </source>
</reference>
<evidence type="ECO:0008006" key="5">
    <source>
        <dbReference type="Google" id="ProtNLM"/>
    </source>
</evidence>
<dbReference type="Proteomes" id="UP000006039">
    <property type="component" value="Unassembled WGS sequence"/>
</dbReference>
<organism evidence="2">
    <name type="scientific">Gaeumannomyces tritici (strain R3-111a-1)</name>
    <name type="common">Wheat and barley take-all root rot fungus</name>
    <name type="synonym">Gaeumannomyces graminis var. tritici</name>
    <dbReference type="NCBI Taxonomy" id="644352"/>
    <lineage>
        <taxon>Eukaryota</taxon>
        <taxon>Fungi</taxon>
        <taxon>Dikarya</taxon>
        <taxon>Ascomycota</taxon>
        <taxon>Pezizomycotina</taxon>
        <taxon>Sordariomycetes</taxon>
        <taxon>Sordariomycetidae</taxon>
        <taxon>Magnaporthales</taxon>
        <taxon>Magnaporthaceae</taxon>
        <taxon>Gaeumannomyces</taxon>
    </lineage>
</organism>
<accession>J3P6M0</accession>
<sequence>MNETRSRQNPFGTEDVEKIKTLWEFKIDRADVDRWALRDIRFLVYDDTDVKSNGYDSDDEEGVAEPVQNDPMPAPSGSGSTCTVCSGIPEFPRNFKTRRFRLFKPADEVPGFVKEDVAVPVEICPHYLAVSHCRPPPGSAVTAFRRTCRVRDLDGTTRAARALDDVLDRAVDFANTCGLRMIWIDQECLPPRSLVERPASALLRGSADVSDLDKSATEPPPSFSPRSLSCRVAPPPPPVAFRQIGVEVMDIVYSKAIATAGLHDGVVVSQQQLDSINMLIKYDKSRGSEPLQSQHHQYWQVIQLLKAVAGDRWYTRACVAQEAVTASLGLFLVFRREPGVIGGSRMRCIEGLEEGRTRLPPHSLDTQERKLSSEVVGINVLDFRKLVRTTEWVYTLIQFKAPDRRITNIIMPIVDVAKTLHPTLSDGKPPGVRNRKQAINAATALTLLKNRDCRDAHHRIAIVANMCRYEIRIDTAKARCDSARTGILSLALLNSDLSLLVPEMYACSTRTKPCTNTDCCCAIKNRGLLSPFDTHPDAICDPNPRQSPYIRPTVHKHGADPAEPGLLRLSAHTWTVDEGLSLGILRDQYLEQWRGLTTLRPTPVPLKGESIKATRRRGLLLARHFVDTPDDDFRAQARMEVLQNGGTLPRDSPLWRGLDPVGVEFKVQPDANYIEGSPERRRHMAEIVFGILRHLNGLQRENPRAAGLANSIWQSLCVATRTTLASDERFSGSLVQNFDLPDTVCEKFFVNLCDHNPLNPFDMLQLDKDRSGGYRQTWFIERIMQQGKLWIGSYDRAFPASKKGPLEERTTTARATILQRQLRDRLLMDHILATKQELATDPSKADSLSKYSANIAKYFELSTLSSTPREADEEWARSLVSTFDVDGPCTVATPYDPVREMLPHPAVRSMSACWVVKELSPHSHTERAEEPGSASAQVGQDGCREADKGKGVERRQSAEDDGPSKPGRPGGDFYPAVSRRYKVVDKVKGLWELMDRPWQQHLFV</sequence>
<dbReference type="VEuPathDB" id="FungiDB:GGTG_09162"/>
<evidence type="ECO:0000256" key="1">
    <source>
        <dbReference type="SAM" id="MobiDB-lite"/>
    </source>
</evidence>
<dbReference type="EMBL" id="GL385399">
    <property type="protein sequence ID" value="EJT72296.1"/>
    <property type="molecule type" value="Genomic_DNA"/>
</dbReference>